<name>A0A383DVF4_9ZZZZ</name>
<accession>A0A383DVF4</accession>
<evidence type="ECO:0000313" key="1">
    <source>
        <dbReference type="EMBL" id="SVE48279.1"/>
    </source>
</evidence>
<gene>
    <name evidence="1" type="ORF">METZ01_LOCUS501133</name>
</gene>
<dbReference type="InterPro" id="IPR013785">
    <property type="entry name" value="Aldolase_TIM"/>
</dbReference>
<evidence type="ECO:0008006" key="2">
    <source>
        <dbReference type="Google" id="ProtNLM"/>
    </source>
</evidence>
<dbReference type="Gene3D" id="3.20.20.70">
    <property type="entry name" value="Aldolase class I"/>
    <property type="match status" value="1"/>
</dbReference>
<protein>
    <recommendedName>
        <fullName evidence="2">4Fe4S-binding SPASM domain-containing protein</fullName>
    </recommendedName>
</protein>
<organism evidence="1">
    <name type="scientific">marine metagenome</name>
    <dbReference type="NCBI Taxonomy" id="408172"/>
    <lineage>
        <taxon>unclassified sequences</taxon>
        <taxon>metagenomes</taxon>
        <taxon>ecological metagenomes</taxon>
    </lineage>
</organism>
<dbReference type="EMBL" id="UINC01220388">
    <property type="protein sequence ID" value="SVE48279.1"/>
    <property type="molecule type" value="Genomic_DNA"/>
</dbReference>
<dbReference type="CDD" id="cd21109">
    <property type="entry name" value="SPASM"/>
    <property type="match status" value="1"/>
</dbReference>
<dbReference type="AlphaFoldDB" id="A0A383DVF4"/>
<reference evidence="1" key="1">
    <citation type="submission" date="2018-05" db="EMBL/GenBank/DDBJ databases">
        <authorList>
            <person name="Lanie J.A."/>
            <person name="Ng W.-L."/>
            <person name="Kazmierczak K.M."/>
            <person name="Andrzejewski T.M."/>
            <person name="Davidsen T.M."/>
            <person name="Wayne K.J."/>
            <person name="Tettelin H."/>
            <person name="Glass J.I."/>
            <person name="Rusch D."/>
            <person name="Podicherti R."/>
            <person name="Tsui H.-C.T."/>
            <person name="Winkler M.E."/>
        </authorList>
    </citation>
    <scope>NUCLEOTIDE SEQUENCE</scope>
</reference>
<sequence>MQTIETLQRLRGNSGRVNRISTLTTLGKPNYNDIEKIVNELSSLKKLNFGFGFARSTFNDIYGEFDKDQLSSFEPDDEDVFLTVEQMKESYQRIDECLWSKLKASFFYSENKAVLRNIIRLKETSYQSSFSCMAGVTDFIIYPNGDVALCEMFKPFGNLKKYDLDALRFWENEYKTYKSTVLGCKCTHSCNVASMIKYDKNEIYDLFS</sequence>
<proteinExistence type="predicted"/>